<dbReference type="EMBL" id="JTDY01000172">
    <property type="protein sequence ID" value="KOB78458.1"/>
    <property type="molecule type" value="Genomic_DNA"/>
</dbReference>
<organism evidence="2 3">
    <name type="scientific">Operophtera brumata</name>
    <name type="common">Winter moth</name>
    <name type="synonym">Phalaena brumata</name>
    <dbReference type="NCBI Taxonomy" id="104452"/>
    <lineage>
        <taxon>Eukaryota</taxon>
        <taxon>Metazoa</taxon>
        <taxon>Ecdysozoa</taxon>
        <taxon>Arthropoda</taxon>
        <taxon>Hexapoda</taxon>
        <taxon>Insecta</taxon>
        <taxon>Pterygota</taxon>
        <taxon>Neoptera</taxon>
        <taxon>Endopterygota</taxon>
        <taxon>Lepidoptera</taxon>
        <taxon>Glossata</taxon>
        <taxon>Ditrysia</taxon>
        <taxon>Geometroidea</taxon>
        <taxon>Geometridae</taxon>
        <taxon>Larentiinae</taxon>
        <taxon>Operophtera</taxon>
    </lineage>
</organism>
<dbReference type="GO" id="GO:0004252">
    <property type="term" value="F:serine-type endopeptidase activity"/>
    <property type="evidence" value="ECO:0007669"/>
    <property type="project" value="InterPro"/>
</dbReference>
<accession>A0A0L7LSK6</accession>
<evidence type="ECO:0000313" key="3">
    <source>
        <dbReference type="Proteomes" id="UP000037510"/>
    </source>
</evidence>
<dbReference type="Pfam" id="PF00089">
    <property type="entry name" value="Trypsin"/>
    <property type="match status" value="1"/>
</dbReference>
<keyword evidence="3" id="KW-1185">Reference proteome</keyword>
<feature type="domain" description="Peptidase S1" evidence="1">
    <location>
        <begin position="20"/>
        <end position="86"/>
    </location>
</feature>
<dbReference type="InterPro" id="IPR009003">
    <property type="entry name" value="Peptidase_S1_PA"/>
</dbReference>
<protein>
    <submittedName>
        <fullName evidence="2">Cocoonase-like protein</fullName>
    </submittedName>
</protein>
<sequence length="88" mass="9919">MFPYQAYLLLQKGIQKAFIRIGSIDSDSGGLEFQSSNFRIHPLYNSQPNDYDIAIIRLQQSMALDGQKTKAVDIPEQNAAIPEGTKFR</sequence>
<proteinExistence type="predicted"/>
<dbReference type="GO" id="GO:0006508">
    <property type="term" value="P:proteolysis"/>
    <property type="evidence" value="ECO:0007669"/>
    <property type="project" value="InterPro"/>
</dbReference>
<dbReference type="InterPro" id="IPR001254">
    <property type="entry name" value="Trypsin_dom"/>
</dbReference>
<name>A0A0L7LSK6_OPEBR</name>
<evidence type="ECO:0000313" key="2">
    <source>
        <dbReference type="EMBL" id="KOB78458.1"/>
    </source>
</evidence>
<gene>
    <name evidence="2" type="ORF">OBRU01_02359</name>
</gene>
<feature type="non-terminal residue" evidence="2">
    <location>
        <position position="88"/>
    </location>
</feature>
<dbReference type="AlphaFoldDB" id="A0A0L7LSK6"/>
<dbReference type="InterPro" id="IPR043504">
    <property type="entry name" value="Peptidase_S1_PA_chymotrypsin"/>
</dbReference>
<dbReference type="Proteomes" id="UP000037510">
    <property type="component" value="Unassembled WGS sequence"/>
</dbReference>
<comment type="caution">
    <text evidence="2">The sequence shown here is derived from an EMBL/GenBank/DDBJ whole genome shotgun (WGS) entry which is preliminary data.</text>
</comment>
<reference evidence="2 3" key="1">
    <citation type="journal article" date="2015" name="Genome Biol. Evol.">
        <title>The genome of winter moth (Operophtera brumata) provides a genomic perspective on sexual dimorphism and phenology.</title>
        <authorList>
            <person name="Derks M.F."/>
            <person name="Smit S."/>
            <person name="Salis L."/>
            <person name="Schijlen E."/>
            <person name="Bossers A."/>
            <person name="Mateman C."/>
            <person name="Pijl A.S."/>
            <person name="de Ridder D."/>
            <person name="Groenen M.A."/>
            <person name="Visser M.E."/>
            <person name="Megens H.J."/>
        </authorList>
    </citation>
    <scope>NUCLEOTIDE SEQUENCE [LARGE SCALE GENOMIC DNA]</scope>
    <source>
        <strain evidence="2">WM2013NL</strain>
        <tissue evidence="2">Head and thorax</tissue>
    </source>
</reference>
<evidence type="ECO:0000259" key="1">
    <source>
        <dbReference type="Pfam" id="PF00089"/>
    </source>
</evidence>
<dbReference type="Gene3D" id="2.40.10.10">
    <property type="entry name" value="Trypsin-like serine proteases"/>
    <property type="match status" value="2"/>
</dbReference>
<dbReference type="SUPFAM" id="SSF50494">
    <property type="entry name" value="Trypsin-like serine proteases"/>
    <property type="match status" value="1"/>
</dbReference>